<organism evidence="2 3">
    <name type="scientific">Poriferisphaera corsica</name>
    <dbReference type="NCBI Taxonomy" id="2528020"/>
    <lineage>
        <taxon>Bacteria</taxon>
        <taxon>Pseudomonadati</taxon>
        <taxon>Planctomycetota</taxon>
        <taxon>Phycisphaerae</taxon>
        <taxon>Phycisphaerales</taxon>
        <taxon>Phycisphaeraceae</taxon>
        <taxon>Poriferisphaera</taxon>
    </lineage>
</organism>
<keyword evidence="3" id="KW-1185">Reference proteome</keyword>
<name>A0A517YRJ7_9BACT</name>
<sequence length="74" mass="7513">MDFMQAALVVVLLNESGVDVGFDGAVEANREGDGVEIGEKKDEGGDEGGDGEDGEEGAGGDVVEENVGRISGQE</sequence>
<dbReference type="Proteomes" id="UP000317369">
    <property type="component" value="Chromosome"/>
</dbReference>
<proteinExistence type="predicted"/>
<dbReference type="KEGG" id="pcor:KS4_08890"/>
<evidence type="ECO:0000313" key="2">
    <source>
        <dbReference type="EMBL" id="QDU32852.1"/>
    </source>
</evidence>
<dbReference type="AlphaFoldDB" id="A0A517YRJ7"/>
<feature type="region of interest" description="Disordered" evidence="1">
    <location>
        <begin position="28"/>
        <end position="74"/>
    </location>
</feature>
<feature type="compositionally biased region" description="Basic and acidic residues" evidence="1">
    <location>
        <begin position="28"/>
        <end position="43"/>
    </location>
</feature>
<evidence type="ECO:0000256" key="1">
    <source>
        <dbReference type="SAM" id="MobiDB-lite"/>
    </source>
</evidence>
<evidence type="ECO:0000313" key="3">
    <source>
        <dbReference type="Proteomes" id="UP000317369"/>
    </source>
</evidence>
<gene>
    <name evidence="2" type="ORF">KS4_08890</name>
</gene>
<accession>A0A517YRJ7</accession>
<dbReference type="EMBL" id="CP036425">
    <property type="protein sequence ID" value="QDU32852.1"/>
    <property type="molecule type" value="Genomic_DNA"/>
</dbReference>
<reference evidence="2 3" key="1">
    <citation type="submission" date="2019-02" db="EMBL/GenBank/DDBJ databases">
        <title>Deep-cultivation of Planctomycetes and their phenomic and genomic characterization uncovers novel biology.</title>
        <authorList>
            <person name="Wiegand S."/>
            <person name="Jogler M."/>
            <person name="Boedeker C."/>
            <person name="Pinto D."/>
            <person name="Vollmers J."/>
            <person name="Rivas-Marin E."/>
            <person name="Kohn T."/>
            <person name="Peeters S.H."/>
            <person name="Heuer A."/>
            <person name="Rast P."/>
            <person name="Oberbeckmann S."/>
            <person name="Bunk B."/>
            <person name="Jeske O."/>
            <person name="Meyerdierks A."/>
            <person name="Storesund J.E."/>
            <person name="Kallscheuer N."/>
            <person name="Luecker S."/>
            <person name="Lage O.M."/>
            <person name="Pohl T."/>
            <person name="Merkel B.J."/>
            <person name="Hornburger P."/>
            <person name="Mueller R.-W."/>
            <person name="Bruemmer F."/>
            <person name="Labrenz M."/>
            <person name="Spormann A.M."/>
            <person name="Op den Camp H."/>
            <person name="Overmann J."/>
            <person name="Amann R."/>
            <person name="Jetten M.S.M."/>
            <person name="Mascher T."/>
            <person name="Medema M.H."/>
            <person name="Devos D.P."/>
            <person name="Kaster A.-K."/>
            <person name="Ovreas L."/>
            <person name="Rohde M."/>
            <person name="Galperin M.Y."/>
            <person name="Jogler C."/>
        </authorList>
    </citation>
    <scope>NUCLEOTIDE SEQUENCE [LARGE SCALE GENOMIC DNA]</scope>
    <source>
        <strain evidence="2 3">KS4</strain>
    </source>
</reference>
<protein>
    <submittedName>
        <fullName evidence="2">Uncharacterized protein</fullName>
    </submittedName>
</protein>
<feature type="compositionally biased region" description="Acidic residues" evidence="1">
    <location>
        <begin position="44"/>
        <end position="64"/>
    </location>
</feature>